<reference evidence="1 2" key="1">
    <citation type="submission" date="2024-04" db="EMBL/GenBank/DDBJ databases">
        <authorList>
            <person name="Waldvogel A.-M."/>
            <person name="Schoenle A."/>
        </authorList>
    </citation>
    <scope>NUCLEOTIDE SEQUENCE [LARGE SCALE GENOMIC DNA]</scope>
</reference>
<evidence type="ECO:0000313" key="2">
    <source>
        <dbReference type="Proteomes" id="UP001497482"/>
    </source>
</evidence>
<dbReference type="AlphaFoldDB" id="A0AAV2M9Q0"/>
<dbReference type="EMBL" id="OZ035829">
    <property type="protein sequence ID" value="CAL1610091.1"/>
    <property type="molecule type" value="Genomic_DNA"/>
</dbReference>
<proteinExistence type="predicted"/>
<evidence type="ECO:0000313" key="1">
    <source>
        <dbReference type="EMBL" id="CAL1610091.1"/>
    </source>
</evidence>
<organism evidence="1 2">
    <name type="scientific">Knipowitschia caucasica</name>
    <name type="common">Caucasian dwarf goby</name>
    <name type="synonym">Pomatoschistus caucasicus</name>
    <dbReference type="NCBI Taxonomy" id="637954"/>
    <lineage>
        <taxon>Eukaryota</taxon>
        <taxon>Metazoa</taxon>
        <taxon>Chordata</taxon>
        <taxon>Craniata</taxon>
        <taxon>Vertebrata</taxon>
        <taxon>Euteleostomi</taxon>
        <taxon>Actinopterygii</taxon>
        <taxon>Neopterygii</taxon>
        <taxon>Teleostei</taxon>
        <taxon>Neoteleostei</taxon>
        <taxon>Acanthomorphata</taxon>
        <taxon>Gobiaria</taxon>
        <taxon>Gobiiformes</taxon>
        <taxon>Gobioidei</taxon>
        <taxon>Gobiidae</taxon>
        <taxon>Gobiinae</taxon>
        <taxon>Knipowitschia</taxon>
    </lineage>
</organism>
<gene>
    <name evidence="1" type="ORF">KC01_LOCUS36754</name>
</gene>
<dbReference type="Proteomes" id="UP001497482">
    <property type="component" value="Chromosome 7"/>
</dbReference>
<accession>A0AAV2M9Q0</accession>
<sequence>MSSIFPAASEVSALLKLRNFSPSFSDDNLPNASGSGLAGVTGDVRCSLTQKQTNIGVGGAQTWHERPLAPSRVPSSFICSSHNNYSLESGASNRDRISSVWVW</sequence>
<name>A0AAV2M9Q0_KNICA</name>
<keyword evidence="2" id="KW-1185">Reference proteome</keyword>
<protein>
    <submittedName>
        <fullName evidence="1">Uncharacterized protein</fullName>
    </submittedName>
</protein>